<dbReference type="InParanoid" id="A0A0C2SQX1"/>
<organism evidence="1 2">
    <name type="scientific">Amanita muscaria (strain Koide BX008)</name>
    <dbReference type="NCBI Taxonomy" id="946122"/>
    <lineage>
        <taxon>Eukaryota</taxon>
        <taxon>Fungi</taxon>
        <taxon>Dikarya</taxon>
        <taxon>Basidiomycota</taxon>
        <taxon>Agaricomycotina</taxon>
        <taxon>Agaricomycetes</taxon>
        <taxon>Agaricomycetidae</taxon>
        <taxon>Agaricales</taxon>
        <taxon>Pluteineae</taxon>
        <taxon>Amanitaceae</taxon>
        <taxon>Amanita</taxon>
    </lineage>
</organism>
<reference evidence="1 2" key="1">
    <citation type="submission" date="2014-04" db="EMBL/GenBank/DDBJ databases">
        <title>Evolutionary Origins and Diversification of the Mycorrhizal Mutualists.</title>
        <authorList>
            <consortium name="DOE Joint Genome Institute"/>
            <consortium name="Mycorrhizal Genomics Consortium"/>
            <person name="Kohler A."/>
            <person name="Kuo A."/>
            <person name="Nagy L.G."/>
            <person name="Floudas D."/>
            <person name="Copeland A."/>
            <person name="Barry K.W."/>
            <person name="Cichocki N."/>
            <person name="Veneault-Fourrey C."/>
            <person name="LaButti K."/>
            <person name="Lindquist E.A."/>
            <person name="Lipzen A."/>
            <person name="Lundell T."/>
            <person name="Morin E."/>
            <person name="Murat C."/>
            <person name="Riley R."/>
            <person name="Ohm R."/>
            <person name="Sun H."/>
            <person name="Tunlid A."/>
            <person name="Henrissat B."/>
            <person name="Grigoriev I.V."/>
            <person name="Hibbett D.S."/>
            <person name="Martin F."/>
        </authorList>
    </citation>
    <scope>NUCLEOTIDE SEQUENCE [LARGE SCALE GENOMIC DNA]</scope>
    <source>
        <strain evidence="1 2">Koide BX008</strain>
    </source>
</reference>
<proteinExistence type="predicted"/>
<dbReference type="AlphaFoldDB" id="A0A0C2SQX1"/>
<keyword evidence="2" id="KW-1185">Reference proteome</keyword>
<protein>
    <submittedName>
        <fullName evidence="1">Uncharacterized protein</fullName>
    </submittedName>
</protein>
<name>A0A0C2SQX1_AMAMK</name>
<evidence type="ECO:0000313" key="2">
    <source>
        <dbReference type="Proteomes" id="UP000054549"/>
    </source>
</evidence>
<gene>
    <name evidence="1" type="ORF">M378DRAFT_172779</name>
</gene>
<dbReference type="HOGENOM" id="CLU_3086724_0_0_1"/>
<accession>A0A0C2SQX1</accession>
<dbReference type="EMBL" id="KN818425">
    <property type="protein sequence ID" value="KIL56384.1"/>
    <property type="molecule type" value="Genomic_DNA"/>
</dbReference>
<sequence>MFTYRVKNEYESELFVWDAHLGLSSTDVVYQSPTTNVRMSHFVLINLRSSRM</sequence>
<evidence type="ECO:0000313" key="1">
    <source>
        <dbReference type="EMBL" id="KIL56384.1"/>
    </source>
</evidence>
<dbReference type="Proteomes" id="UP000054549">
    <property type="component" value="Unassembled WGS sequence"/>
</dbReference>